<feature type="compositionally biased region" description="Basic residues" evidence="1">
    <location>
        <begin position="204"/>
        <end position="219"/>
    </location>
</feature>
<evidence type="ECO:0000256" key="1">
    <source>
        <dbReference type="SAM" id="MobiDB-lite"/>
    </source>
</evidence>
<dbReference type="KEGG" id="bgh:BDBG_01612"/>
<feature type="compositionally biased region" description="Low complexity" evidence="1">
    <location>
        <begin position="31"/>
        <end position="64"/>
    </location>
</feature>
<evidence type="ECO:0008006" key="4">
    <source>
        <dbReference type="Google" id="ProtNLM"/>
    </source>
</evidence>
<sequence>MAEAILSIPDCYYNNLYNRHQSLNKNNKPRSTSSSSSSSTTSRMWSGFSFSNSTFSSPSGSPSSSLPPPPPPSPNDSLLDIAPRKSSFSMTSGRNTSCAFPSWPNRSSLFSDSDSSASSYLSDEDLFPTSPSPSSESAFEEDAVSYHPVFAAGDLTTEEQISLINGRVDEEERRQRYLANAHAQLRAQQAQRAAQILAAEQSSGKRRKRRVVADKKRRTTSSSSSSPSPSSASASSKPSSS</sequence>
<dbReference type="AlphaFoldDB" id="A0A179UF89"/>
<reference evidence="3" key="1">
    <citation type="journal article" date="2015" name="PLoS Genet.">
        <title>The dynamic genome and transcriptome of the human fungal pathogen Blastomyces and close relative Emmonsia.</title>
        <authorList>
            <person name="Munoz J.F."/>
            <person name="Gauthier G.M."/>
            <person name="Desjardins C.A."/>
            <person name="Gallo J.E."/>
            <person name="Holder J."/>
            <person name="Sullivan T.D."/>
            <person name="Marty A.J."/>
            <person name="Carmen J.C."/>
            <person name="Chen Z."/>
            <person name="Ding L."/>
            <person name="Gujja S."/>
            <person name="Magrini V."/>
            <person name="Misas E."/>
            <person name="Mitreva M."/>
            <person name="Priest M."/>
            <person name="Saif S."/>
            <person name="Whiston E.A."/>
            <person name="Young S."/>
            <person name="Zeng Q."/>
            <person name="Goldman W.E."/>
            <person name="Mardis E.R."/>
            <person name="Taylor J.W."/>
            <person name="McEwen J.G."/>
            <person name="Clay O.K."/>
            <person name="Klein B.S."/>
            <person name="Cuomo C.A."/>
        </authorList>
    </citation>
    <scope>NUCLEOTIDE SEQUENCE [LARGE SCALE GENOMIC DNA]</scope>
    <source>
        <strain evidence="3">SLH14081</strain>
    </source>
</reference>
<organism evidence="2 3">
    <name type="scientific">Blastomyces gilchristii (strain SLH14081)</name>
    <name type="common">Blastomyces dermatitidis</name>
    <dbReference type="NCBI Taxonomy" id="559298"/>
    <lineage>
        <taxon>Eukaryota</taxon>
        <taxon>Fungi</taxon>
        <taxon>Dikarya</taxon>
        <taxon>Ascomycota</taxon>
        <taxon>Pezizomycotina</taxon>
        <taxon>Eurotiomycetes</taxon>
        <taxon>Eurotiomycetidae</taxon>
        <taxon>Onygenales</taxon>
        <taxon>Ajellomycetaceae</taxon>
        <taxon>Blastomyces</taxon>
    </lineage>
</organism>
<feature type="region of interest" description="Disordered" evidence="1">
    <location>
        <begin position="120"/>
        <end position="141"/>
    </location>
</feature>
<name>A0A179UF89_BLAGS</name>
<feature type="region of interest" description="Disordered" evidence="1">
    <location>
        <begin position="22"/>
        <end position="81"/>
    </location>
</feature>
<dbReference type="GeneID" id="8507397"/>
<feature type="compositionally biased region" description="Low complexity" evidence="1">
    <location>
        <begin position="128"/>
        <end position="137"/>
    </location>
</feature>
<accession>A0A179UF89</accession>
<proteinExistence type="predicted"/>
<feature type="region of interest" description="Disordered" evidence="1">
    <location>
        <begin position="196"/>
        <end position="241"/>
    </location>
</feature>
<dbReference type="OrthoDB" id="5294241at2759"/>
<dbReference type="VEuPathDB" id="FungiDB:BDBG_01612"/>
<evidence type="ECO:0000313" key="2">
    <source>
        <dbReference type="EMBL" id="OAT05182.1"/>
    </source>
</evidence>
<dbReference type="RefSeq" id="XP_002628704.1">
    <property type="nucleotide sequence ID" value="XM_002628658.2"/>
</dbReference>
<dbReference type="Proteomes" id="UP000002038">
    <property type="component" value="Unassembled WGS sequence"/>
</dbReference>
<protein>
    <recommendedName>
        <fullName evidence="4">OefB protein</fullName>
    </recommendedName>
</protein>
<gene>
    <name evidence="2" type="ORF">BDBG_01612</name>
</gene>
<evidence type="ECO:0000313" key="3">
    <source>
        <dbReference type="Proteomes" id="UP000002038"/>
    </source>
</evidence>
<feature type="compositionally biased region" description="Pro residues" evidence="1">
    <location>
        <begin position="65"/>
        <end position="74"/>
    </location>
</feature>
<dbReference type="EMBL" id="GG657449">
    <property type="protein sequence ID" value="OAT05182.1"/>
    <property type="molecule type" value="Genomic_DNA"/>
</dbReference>
<feature type="compositionally biased region" description="Low complexity" evidence="1">
    <location>
        <begin position="221"/>
        <end position="241"/>
    </location>
</feature>
<keyword evidence="3" id="KW-1185">Reference proteome</keyword>